<reference evidence="6" key="1">
    <citation type="submission" date="2016-06" db="EMBL/GenBank/DDBJ databases">
        <authorList>
            <person name="Hehemann J.-H."/>
            <person name="Arevalo P."/>
            <person name="Datta M.S."/>
            <person name="Polz M.F."/>
        </authorList>
    </citation>
    <scope>NUCLEOTIDE SEQUENCE [LARGE SCALE GENOMIC DNA]</scope>
    <source>
        <strain evidence="6">9CSC122</strain>
    </source>
</reference>
<dbReference type="InterPro" id="IPR001343">
    <property type="entry name" value="Hemolysn_Ca-bd"/>
</dbReference>
<feature type="compositionally biased region" description="Polar residues" evidence="4">
    <location>
        <begin position="456"/>
        <end position="493"/>
    </location>
</feature>
<evidence type="ECO:0000256" key="1">
    <source>
        <dbReference type="ARBA" id="ARBA00004613"/>
    </source>
</evidence>
<dbReference type="InterPro" id="IPR011049">
    <property type="entry name" value="Serralysin-like_metalloprot_C"/>
</dbReference>
<evidence type="ECO:0000313" key="5">
    <source>
        <dbReference type="EMBL" id="OCH73662.1"/>
    </source>
</evidence>
<dbReference type="AlphaFoldDB" id="A0A1B9QW54"/>
<dbReference type="PANTHER" id="PTHR38340">
    <property type="entry name" value="S-LAYER PROTEIN"/>
    <property type="match status" value="1"/>
</dbReference>
<evidence type="ECO:0000256" key="4">
    <source>
        <dbReference type="SAM" id="MobiDB-lite"/>
    </source>
</evidence>
<dbReference type="GO" id="GO:0005576">
    <property type="term" value="C:extracellular region"/>
    <property type="evidence" value="ECO:0007669"/>
    <property type="project" value="UniProtKB-SubCell"/>
</dbReference>
<gene>
    <name evidence="5" type="ORF">A6E14_14175</name>
</gene>
<feature type="non-terminal residue" evidence="5">
    <location>
        <position position="1"/>
    </location>
</feature>
<dbReference type="EMBL" id="MAJZ01000764">
    <property type="protein sequence ID" value="OCH73662.1"/>
    <property type="molecule type" value="Genomic_DNA"/>
</dbReference>
<feature type="compositionally biased region" description="Low complexity" evidence="4">
    <location>
        <begin position="429"/>
        <end position="438"/>
    </location>
</feature>
<dbReference type="SUPFAM" id="SSF51120">
    <property type="entry name" value="beta-Roll"/>
    <property type="match status" value="2"/>
</dbReference>
<accession>A0A1B9QW54</accession>
<keyword evidence="6" id="KW-1185">Reference proteome</keyword>
<comment type="subcellular location">
    <subcellularLocation>
        <location evidence="1">Secreted</location>
    </subcellularLocation>
</comment>
<dbReference type="PROSITE" id="PS00330">
    <property type="entry name" value="HEMOLYSIN_CALCIUM"/>
    <property type="match status" value="1"/>
</dbReference>
<feature type="region of interest" description="Disordered" evidence="4">
    <location>
        <begin position="416"/>
        <end position="438"/>
    </location>
</feature>
<keyword evidence="3" id="KW-0106">Calcium</keyword>
<name>A0A1B9QW54_9VIBR</name>
<evidence type="ECO:0000256" key="2">
    <source>
        <dbReference type="ARBA" id="ARBA00022525"/>
    </source>
</evidence>
<dbReference type="Proteomes" id="UP000093173">
    <property type="component" value="Unassembled WGS sequence"/>
</dbReference>
<evidence type="ECO:0000313" key="6">
    <source>
        <dbReference type="Proteomes" id="UP000093173"/>
    </source>
</evidence>
<organism evidence="5 6">
    <name type="scientific">Vibrio genomosp. F10</name>
    <dbReference type="NCBI Taxonomy" id="723171"/>
    <lineage>
        <taxon>Bacteria</taxon>
        <taxon>Pseudomonadati</taxon>
        <taxon>Pseudomonadota</taxon>
        <taxon>Gammaproteobacteria</taxon>
        <taxon>Vibrionales</taxon>
        <taxon>Vibrionaceae</taxon>
        <taxon>Vibrio</taxon>
    </lineage>
</organism>
<dbReference type="GO" id="GO:0005509">
    <property type="term" value="F:calcium ion binding"/>
    <property type="evidence" value="ECO:0007669"/>
    <property type="project" value="InterPro"/>
</dbReference>
<keyword evidence="2" id="KW-0964">Secreted</keyword>
<dbReference type="RefSeq" id="WP_065577220.1">
    <property type="nucleotide sequence ID" value="NZ_JBNGCH010000764.1"/>
</dbReference>
<dbReference type="PANTHER" id="PTHR38340:SF1">
    <property type="entry name" value="S-LAYER PROTEIN"/>
    <property type="match status" value="1"/>
</dbReference>
<dbReference type="Pfam" id="PF00353">
    <property type="entry name" value="HemolysinCabind"/>
    <property type="match status" value="5"/>
</dbReference>
<feature type="compositionally biased region" description="Acidic residues" evidence="4">
    <location>
        <begin position="510"/>
        <end position="519"/>
    </location>
</feature>
<dbReference type="InterPro" id="IPR018511">
    <property type="entry name" value="Hemolysin-typ_Ca-bd_CS"/>
</dbReference>
<dbReference type="Gene3D" id="2.150.10.10">
    <property type="entry name" value="Serralysin-like metalloprotease, C-terminal"/>
    <property type="match status" value="3"/>
</dbReference>
<proteinExistence type="predicted"/>
<comment type="caution">
    <text evidence="5">The sequence shown here is derived from an EMBL/GenBank/DDBJ whole genome shotgun (WGS) entry which is preliminary data.</text>
</comment>
<feature type="compositionally biased region" description="Low complexity" evidence="4">
    <location>
        <begin position="497"/>
        <end position="509"/>
    </location>
</feature>
<dbReference type="InterPro" id="IPR050557">
    <property type="entry name" value="RTX_toxin/Mannuronan_C5-epim"/>
</dbReference>
<evidence type="ECO:0000256" key="3">
    <source>
        <dbReference type="ARBA" id="ARBA00022837"/>
    </source>
</evidence>
<protein>
    <submittedName>
        <fullName evidence="5">Uncharacterized protein</fullName>
    </submittedName>
</protein>
<sequence>SIESTEESQGGNDVITAGRGDDVVIGGVGSDNIQGNQGIDVLLGDLGIVFPANGSRADVISREAELGADDTISGGDGHDVIIGSGGQDDLDGDAGNDVILGDSGYVIRNQAQQALNIVTTQVDIGDNDKILAGEGDDFVIGGQGDDVITGEQGRDIMLGDAGYQINDANWVAREMVSTDFSIGGDDRIFGNQGEDFAIGGIGNDYLTGDQGRDTLIGDQGIFKWLSNGHRDSAKTIAQVNVNGEFNDELYGGEGNDNLFGGRVNDKLYGGIGSDILVGDEGNIFFKNDKEYIAQSKESFTGGADTMHLGTWEGNAEGVDLSPDFLLGGEQPNFNFADALLDMILHENAHVEVNPDRIGEWDEPPFLGDPVATTTDDFFSLSGEMDLLIDELENRESINTQFNEPETSRNALNRDMGADVRGMNNSAKPNNVNLLGDTLLGDTGNEEIAALTETENESNPVATTNSITSAQSTPASSNKGQTNNGSDSNQSTAPAPNDAKSSQPSSSSEASNDEEAELEDQVGNLLFFDAQLGLWIKAQPESDVRIQDNQHKVRII</sequence>
<dbReference type="PRINTS" id="PR00313">
    <property type="entry name" value="CABNDNGRPT"/>
</dbReference>
<feature type="region of interest" description="Disordered" evidence="4">
    <location>
        <begin position="451"/>
        <end position="519"/>
    </location>
</feature>